<feature type="domain" description="HPr kinase/phosphorylase C-terminal" evidence="1">
    <location>
        <begin position="7"/>
        <end position="90"/>
    </location>
</feature>
<accession>A0ABU0BJ18</accession>
<sequence>MRQSGGQNVHATAIVLGTHGFLFVGPSGSGKSSIALACLAAANAQGLFATLIADDQVLISTMNGRVIANRPASIAGLAEIRGSGIVAVDSVEAAVIDYTVLPLQGPIAERLPQKEEVYTLPDGNSLPLYRLPLLPGLRPFDILRLVLPRNVVFER</sequence>
<dbReference type="RefSeq" id="WP_307226152.1">
    <property type="nucleotide sequence ID" value="NZ_JAUSVF010000001.1"/>
</dbReference>
<dbReference type="Proteomes" id="UP001230207">
    <property type="component" value="Unassembled WGS sequence"/>
</dbReference>
<keyword evidence="2" id="KW-0808">Transferase</keyword>
<proteinExistence type="predicted"/>
<gene>
    <name evidence="2" type="ORF">QO002_000389</name>
</gene>
<keyword evidence="3" id="KW-1185">Reference proteome</keyword>
<name>A0ABU0BJ18_9HYPH</name>
<dbReference type="Gene3D" id="3.40.50.300">
    <property type="entry name" value="P-loop containing nucleotide triphosphate hydrolases"/>
    <property type="match status" value="1"/>
</dbReference>
<comment type="caution">
    <text evidence="2">The sequence shown here is derived from an EMBL/GenBank/DDBJ whole genome shotgun (WGS) entry which is preliminary data.</text>
</comment>
<reference evidence="2 3" key="1">
    <citation type="submission" date="2023-07" db="EMBL/GenBank/DDBJ databases">
        <title>Genomic Encyclopedia of Type Strains, Phase IV (KMG-IV): sequencing the most valuable type-strain genomes for metagenomic binning, comparative biology and taxonomic classification.</title>
        <authorList>
            <person name="Goeker M."/>
        </authorList>
    </citation>
    <scope>NUCLEOTIDE SEQUENCE [LARGE SCALE GENOMIC DNA]</scope>
    <source>
        <strain evidence="2 3">DSM 1112</strain>
    </source>
</reference>
<dbReference type="GO" id="GO:0016301">
    <property type="term" value="F:kinase activity"/>
    <property type="evidence" value="ECO:0007669"/>
    <property type="project" value="UniProtKB-KW"/>
</dbReference>
<dbReference type="SUPFAM" id="SSF53795">
    <property type="entry name" value="PEP carboxykinase-like"/>
    <property type="match status" value="1"/>
</dbReference>
<evidence type="ECO:0000259" key="1">
    <source>
        <dbReference type="Pfam" id="PF07475"/>
    </source>
</evidence>
<organism evidence="2 3">
    <name type="scientific">Pararhizobium capsulatum DSM 1112</name>
    <dbReference type="NCBI Taxonomy" id="1121113"/>
    <lineage>
        <taxon>Bacteria</taxon>
        <taxon>Pseudomonadati</taxon>
        <taxon>Pseudomonadota</taxon>
        <taxon>Alphaproteobacteria</taxon>
        <taxon>Hyphomicrobiales</taxon>
        <taxon>Rhizobiaceae</taxon>
        <taxon>Rhizobium/Agrobacterium group</taxon>
        <taxon>Pararhizobium</taxon>
    </lineage>
</organism>
<dbReference type="EMBL" id="JAUSVF010000001">
    <property type="protein sequence ID" value="MDQ0318251.1"/>
    <property type="molecule type" value="Genomic_DNA"/>
</dbReference>
<evidence type="ECO:0000313" key="3">
    <source>
        <dbReference type="Proteomes" id="UP001230207"/>
    </source>
</evidence>
<dbReference type="Pfam" id="PF07475">
    <property type="entry name" value="Hpr_kinase_C"/>
    <property type="match status" value="1"/>
</dbReference>
<protein>
    <submittedName>
        <fullName evidence="2">Serine kinase of HPr protein (Carbohydrate metabolism regulator)</fullName>
    </submittedName>
</protein>
<dbReference type="InterPro" id="IPR027417">
    <property type="entry name" value="P-loop_NTPase"/>
</dbReference>
<evidence type="ECO:0000313" key="2">
    <source>
        <dbReference type="EMBL" id="MDQ0318251.1"/>
    </source>
</evidence>
<dbReference type="InterPro" id="IPR011104">
    <property type="entry name" value="Hpr_kin/Pase_C"/>
</dbReference>
<keyword evidence="2" id="KW-0418">Kinase</keyword>